<keyword evidence="12" id="KW-1185">Reference proteome</keyword>
<keyword evidence="3 9" id="KW-0812">Transmembrane</keyword>
<keyword evidence="6 9" id="KW-0472">Membrane</keyword>
<keyword evidence="8" id="KW-0807">Transducer</keyword>
<organism>
    <name type="scientific">Culex quinquefasciatus</name>
    <name type="common">Southern house mosquito</name>
    <name type="synonym">Culex pungens</name>
    <dbReference type="NCBI Taxonomy" id="7176"/>
    <lineage>
        <taxon>Eukaryota</taxon>
        <taxon>Metazoa</taxon>
        <taxon>Ecdysozoa</taxon>
        <taxon>Arthropoda</taxon>
        <taxon>Hexapoda</taxon>
        <taxon>Insecta</taxon>
        <taxon>Pterygota</taxon>
        <taxon>Neoptera</taxon>
        <taxon>Endopterygota</taxon>
        <taxon>Diptera</taxon>
        <taxon>Nematocera</taxon>
        <taxon>Culicoidea</taxon>
        <taxon>Culicidae</taxon>
        <taxon>Culicinae</taxon>
        <taxon>Culicini</taxon>
        <taxon>Culex</taxon>
        <taxon>Culex</taxon>
    </lineage>
</organism>
<keyword evidence="4" id="KW-0552">Olfaction</keyword>
<evidence type="ECO:0000256" key="8">
    <source>
        <dbReference type="ARBA" id="ARBA00023224"/>
    </source>
</evidence>
<reference evidence="10" key="1">
    <citation type="submission" date="2007-03" db="EMBL/GenBank/DDBJ databases">
        <title>Annotation of Culex pipiens quinquefasciatus.</title>
        <authorList>
            <consortium name="The Broad Institute Genome Sequencing Platform"/>
            <person name="Atkinson P.W."/>
            <person name="Hemingway J."/>
            <person name="Christensen B.M."/>
            <person name="Higgs S."/>
            <person name="Kodira C."/>
            <person name="Hannick L."/>
            <person name="Megy K."/>
            <person name="O'Leary S."/>
            <person name="Pearson M."/>
            <person name="Haas B.J."/>
            <person name="Mauceli E."/>
            <person name="Wortman J.R."/>
            <person name="Lee N.H."/>
            <person name="Guigo R."/>
            <person name="Stanke M."/>
            <person name="Alvarado L."/>
            <person name="Amedeo P."/>
            <person name="Antoine C.H."/>
            <person name="Arensburger P."/>
            <person name="Bidwell S.L."/>
            <person name="Crawford M."/>
            <person name="Camaro F."/>
            <person name="Devon K."/>
            <person name="Engels R."/>
            <person name="Hammond M."/>
            <person name="Howarth C."/>
            <person name="Koehrsen M."/>
            <person name="Lawson D."/>
            <person name="Montgomery P."/>
            <person name="Nene V."/>
            <person name="Nusbaum C."/>
            <person name="Puiu D."/>
            <person name="Romero-Severson J."/>
            <person name="Severson D.W."/>
            <person name="Shumway M."/>
            <person name="Sisk P."/>
            <person name="Stolte C."/>
            <person name="Zeng Q."/>
            <person name="Eisenstadt E."/>
            <person name="Fraser-Liggett C."/>
            <person name="Strausberg R."/>
            <person name="Galagan J."/>
            <person name="Birren B."/>
            <person name="Collins F.H."/>
        </authorList>
    </citation>
    <scope>NUCLEOTIDE SEQUENCE [LARGE SCALE GENOMIC DNA]</scope>
    <source>
        <strain evidence="10">JHB</strain>
    </source>
</reference>
<dbReference type="AlphaFoldDB" id="B0X8Y3"/>
<name>B0X8Y3_CULQU</name>
<evidence type="ECO:0000313" key="10">
    <source>
        <dbReference type="EMBL" id="EDS42739.1"/>
    </source>
</evidence>
<feature type="transmembrane region" description="Helical" evidence="9">
    <location>
        <begin position="21"/>
        <end position="41"/>
    </location>
</feature>
<dbReference type="EnsemblMetazoa" id="CPIJ015165-RA">
    <property type="protein sequence ID" value="CPIJ015165-PA"/>
    <property type="gene ID" value="CPIJ015165"/>
</dbReference>
<evidence type="ECO:0000313" key="12">
    <source>
        <dbReference type="Proteomes" id="UP000002320"/>
    </source>
</evidence>
<dbReference type="GO" id="GO:0007165">
    <property type="term" value="P:signal transduction"/>
    <property type="evidence" value="ECO:0007669"/>
    <property type="project" value="UniProtKB-KW"/>
</dbReference>
<dbReference type="Proteomes" id="UP000002320">
    <property type="component" value="Unassembled WGS sequence"/>
</dbReference>
<dbReference type="GO" id="GO:0005549">
    <property type="term" value="F:odorant binding"/>
    <property type="evidence" value="ECO:0007669"/>
    <property type="project" value="InterPro"/>
</dbReference>
<evidence type="ECO:0000313" key="11">
    <source>
        <dbReference type="EnsemblMetazoa" id="CPIJ015165-PA"/>
    </source>
</evidence>
<sequence>MYHTAHRAPGEEKQNQAPADANFLIIYYSTAVILASGVAHMSQMQTVTLYSLQILGHVLYVAFECATLTRMVNLMTEANESIGWELYNLDWPETLECDQQFQEDYRSVRQAVLTVLEVAQQPLGLNCFGFFEFTQDRFWELLNMAYNFYTFLRNFV</sequence>
<gene>
    <name evidence="11" type="primary">6049326</name>
    <name evidence="10" type="ORF">CpipJ_CPIJ015165</name>
</gene>
<dbReference type="HOGENOM" id="CLU_1688477_0_0_1"/>
<dbReference type="InParanoid" id="B0X8Y3"/>
<evidence type="ECO:0000256" key="4">
    <source>
        <dbReference type="ARBA" id="ARBA00022725"/>
    </source>
</evidence>
<keyword evidence="7 10" id="KW-0675">Receptor</keyword>
<dbReference type="KEGG" id="cqu:CpipJ_CPIJ015165"/>
<protein>
    <submittedName>
        <fullName evidence="10 11">Odorant receptor 7a</fullName>
    </submittedName>
</protein>
<evidence type="ECO:0000256" key="3">
    <source>
        <dbReference type="ARBA" id="ARBA00022692"/>
    </source>
</evidence>
<dbReference type="Pfam" id="PF02949">
    <property type="entry name" value="7tm_6"/>
    <property type="match status" value="1"/>
</dbReference>
<reference evidence="11" key="2">
    <citation type="submission" date="2021-02" db="UniProtKB">
        <authorList>
            <consortium name="EnsemblMetazoa"/>
        </authorList>
    </citation>
    <scope>IDENTIFICATION</scope>
    <source>
        <strain evidence="11">JHB</strain>
    </source>
</reference>
<dbReference type="InterPro" id="IPR004117">
    <property type="entry name" value="7tm6_olfct_rcpt"/>
</dbReference>
<keyword evidence="5 9" id="KW-1133">Transmembrane helix</keyword>
<evidence type="ECO:0000256" key="6">
    <source>
        <dbReference type="ARBA" id="ARBA00023136"/>
    </source>
</evidence>
<keyword evidence="2" id="KW-0716">Sensory transduction</keyword>
<comment type="subcellular location">
    <subcellularLocation>
        <location evidence="1">Membrane</location>
        <topology evidence="1">Multi-pass membrane protein</topology>
    </subcellularLocation>
</comment>
<accession>B0X8Y3</accession>
<evidence type="ECO:0000256" key="2">
    <source>
        <dbReference type="ARBA" id="ARBA00022606"/>
    </source>
</evidence>
<dbReference type="EMBL" id="DS232510">
    <property type="protein sequence ID" value="EDS42739.1"/>
    <property type="molecule type" value="Genomic_DNA"/>
</dbReference>
<dbReference type="OrthoDB" id="7726730at2759"/>
<dbReference type="GO" id="GO:0016020">
    <property type="term" value="C:membrane"/>
    <property type="evidence" value="ECO:0007669"/>
    <property type="project" value="UniProtKB-SubCell"/>
</dbReference>
<dbReference type="VEuPathDB" id="VectorBase:CPIJ015165"/>
<feature type="transmembrane region" description="Helical" evidence="9">
    <location>
        <begin position="47"/>
        <end position="66"/>
    </location>
</feature>
<evidence type="ECO:0000256" key="1">
    <source>
        <dbReference type="ARBA" id="ARBA00004141"/>
    </source>
</evidence>
<dbReference type="GO" id="GO:0004984">
    <property type="term" value="F:olfactory receptor activity"/>
    <property type="evidence" value="ECO:0007669"/>
    <property type="project" value="InterPro"/>
</dbReference>
<evidence type="ECO:0000256" key="5">
    <source>
        <dbReference type="ARBA" id="ARBA00022989"/>
    </source>
</evidence>
<evidence type="ECO:0000256" key="9">
    <source>
        <dbReference type="SAM" id="Phobius"/>
    </source>
</evidence>
<proteinExistence type="predicted"/>
<evidence type="ECO:0000256" key="7">
    <source>
        <dbReference type="ARBA" id="ARBA00023170"/>
    </source>
</evidence>